<dbReference type="PANTHER" id="PTHR46558:SF7">
    <property type="entry name" value="TRANSCRIPTIONAL REGULATOR"/>
    <property type="match status" value="1"/>
</dbReference>
<dbReference type="EMBL" id="VUNM01000021">
    <property type="protein sequence ID" value="MST89677.1"/>
    <property type="molecule type" value="Genomic_DNA"/>
</dbReference>
<reference evidence="3 4" key="1">
    <citation type="submission" date="2019-08" db="EMBL/GenBank/DDBJ databases">
        <title>In-depth cultivation of the pig gut microbiome towards novel bacterial diversity and tailored functional studies.</title>
        <authorList>
            <person name="Wylensek D."/>
            <person name="Hitch T.C.A."/>
            <person name="Clavel T."/>
        </authorList>
    </citation>
    <scope>NUCLEOTIDE SEQUENCE [LARGE SCALE GENOMIC DNA]</scope>
    <source>
        <strain evidence="3 4">CA-Schmier-601-WT-3</strain>
    </source>
</reference>
<evidence type="ECO:0000256" key="1">
    <source>
        <dbReference type="ARBA" id="ARBA00023125"/>
    </source>
</evidence>
<dbReference type="SMART" id="SM00530">
    <property type="entry name" value="HTH_XRE"/>
    <property type="match status" value="1"/>
</dbReference>
<feature type="domain" description="HTH cro/C1-type" evidence="2">
    <location>
        <begin position="14"/>
        <end position="68"/>
    </location>
</feature>
<dbReference type="CDD" id="cd00093">
    <property type="entry name" value="HTH_XRE"/>
    <property type="match status" value="1"/>
</dbReference>
<dbReference type="AlphaFoldDB" id="A0A844FUR1"/>
<dbReference type="SUPFAM" id="SSF47413">
    <property type="entry name" value="lambda repressor-like DNA-binding domains"/>
    <property type="match status" value="1"/>
</dbReference>
<evidence type="ECO:0000259" key="2">
    <source>
        <dbReference type="PROSITE" id="PS50943"/>
    </source>
</evidence>
<sequence length="76" mass="8969">MSCEVFLMRLVTTLIILRNDHHMTQEDLSKVVGVSRETIGRLERGEFNPSYRLVYEIAHVFGKNVEEVFYYQETDD</sequence>
<dbReference type="Pfam" id="PF01381">
    <property type="entry name" value="HTH_3"/>
    <property type="match status" value="1"/>
</dbReference>
<gene>
    <name evidence="3" type="ORF">FYJ79_08860</name>
</gene>
<protein>
    <submittedName>
        <fullName evidence="3">Helix-turn-helix transcriptional regulator</fullName>
    </submittedName>
</protein>
<evidence type="ECO:0000313" key="4">
    <source>
        <dbReference type="Proteomes" id="UP000442619"/>
    </source>
</evidence>
<dbReference type="Proteomes" id="UP000442619">
    <property type="component" value="Unassembled WGS sequence"/>
</dbReference>
<dbReference type="Gene3D" id="1.10.260.40">
    <property type="entry name" value="lambda repressor-like DNA-binding domains"/>
    <property type="match status" value="1"/>
</dbReference>
<proteinExistence type="predicted"/>
<dbReference type="PROSITE" id="PS50943">
    <property type="entry name" value="HTH_CROC1"/>
    <property type="match status" value="1"/>
</dbReference>
<dbReference type="InterPro" id="IPR001387">
    <property type="entry name" value="Cro/C1-type_HTH"/>
</dbReference>
<keyword evidence="4" id="KW-1185">Reference proteome</keyword>
<accession>A0A844FUR1</accession>
<dbReference type="GO" id="GO:0003677">
    <property type="term" value="F:DNA binding"/>
    <property type="evidence" value="ECO:0007669"/>
    <property type="project" value="UniProtKB-KW"/>
</dbReference>
<organism evidence="3 4">
    <name type="scientific">Sharpea porci</name>
    <dbReference type="NCBI Taxonomy" id="2652286"/>
    <lineage>
        <taxon>Bacteria</taxon>
        <taxon>Bacillati</taxon>
        <taxon>Bacillota</taxon>
        <taxon>Erysipelotrichia</taxon>
        <taxon>Erysipelotrichales</taxon>
        <taxon>Coprobacillaceae</taxon>
        <taxon>Sharpea</taxon>
    </lineage>
</organism>
<keyword evidence="1" id="KW-0238">DNA-binding</keyword>
<dbReference type="PANTHER" id="PTHR46558">
    <property type="entry name" value="TRACRIPTIONAL REGULATORY PROTEIN-RELATED-RELATED"/>
    <property type="match status" value="1"/>
</dbReference>
<evidence type="ECO:0000313" key="3">
    <source>
        <dbReference type="EMBL" id="MST89677.1"/>
    </source>
</evidence>
<name>A0A844FUR1_9FIRM</name>
<comment type="caution">
    <text evidence="3">The sequence shown here is derived from an EMBL/GenBank/DDBJ whole genome shotgun (WGS) entry which is preliminary data.</text>
</comment>
<dbReference type="InterPro" id="IPR010982">
    <property type="entry name" value="Lambda_DNA-bd_dom_sf"/>
</dbReference>